<dbReference type="PANTHER" id="PTHR28156">
    <property type="entry name" value="FAS1 DOMAIN-CONTAINING PROTEIN YDR262W"/>
    <property type="match status" value="1"/>
</dbReference>
<dbReference type="InterPro" id="IPR040200">
    <property type="entry name" value="Mug57-like"/>
</dbReference>
<feature type="domain" description="FAS1" evidence="2">
    <location>
        <begin position="12"/>
        <end position="158"/>
    </location>
</feature>
<dbReference type="Pfam" id="PF02469">
    <property type="entry name" value="Fasciclin"/>
    <property type="match status" value="1"/>
</dbReference>
<accession>A0A9P8AS34</accession>
<sequence length="161" mass="17822">MNSDYKPFTTTKPLLSDLLTIESTVSIFYSYARELELSKMLDAEDSRLTVLVPTNKAVMALAKKPHQGPVPIDDGIVITDEQFDKESKSNVKRWVSAHIIPKYPLDLHTSATYKTLLDGKSVEFEVKGDGQIVINGDIHVKDIKEAGNGVIYLIDGTISVD</sequence>
<dbReference type="InterPro" id="IPR000782">
    <property type="entry name" value="FAS1_domain"/>
</dbReference>
<dbReference type="OrthoDB" id="5551751at2759"/>
<dbReference type="PROSITE" id="PS50213">
    <property type="entry name" value="FAS1"/>
    <property type="match status" value="1"/>
</dbReference>
<dbReference type="InterPro" id="IPR036378">
    <property type="entry name" value="FAS1_dom_sf"/>
</dbReference>
<organism evidence="3 4">
    <name type="scientific">Guyanagaster necrorhizus</name>
    <dbReference type="NCBI Taxonomy" id="856835"/>
    <lineage>
        <taxon>Eukaryota</taxon>
        <taxon>Fungi</taxon>
        <taxon>Dikarya</taxon>
        <taxon>Basidiomycota</taxon>
        <taxon>Agaricomycotina</taxon>
        <taxon>Agaricomycetes</taxon>
        <taxon>Agaricomycetidae</taxon>
        <taxon>Agaricales</taxon>
        <taxon>Marasmiineae</taxon>
        <taxon>Physalacriaceae</taxon>
        <taxon>Guyanagaster</taxon>
    </lineage>
</organism>
<evidence type="ECO:0000313" key="4">
    <source>
        <dbReference type="Proteomes" id="UP000812287"/>
    </source>
</evidence>
<dbReference type="GeneID" id="66111241"/>
<keyword evidence="1" id="KW-0732">Signal</keyword>
<reference evidence="3" key="1">
    <citation type="submission" date="2020-11" db="EMBL/GenBank/DDBJ databases">
        <title>Adaptations for nitrogen fixation in a non-lichenized fungal sporocarp promotes dispersal by wood-feeding termites.</title>
        <authorList>
            <consortium name="DOE Joint Genome Institute"/>
            <person name="Koch R.A."/>
            <person name="Yoon G."/>
            <person name="Arayal U."/>
            <person name="Lail K."/>
            <person name="Amirebrahimi M."/>
            <person name="Labutti K."/>
            <person name="Lipzen A."/>
            <person name="Riley R."/>
            <person name="Barry K."/>
            <person name="Henrissat B."/>
            <person name="Grigoriev I.V."/>
            <person name="Herr J.R."/>
            <person name="Aime M.C."/>
        </authorList>
    </citation>
    <scope>NUCLEOTIDE SEQUENCE</scope>
    <source>
        <strain evidence="3">MCA 3950</strain>
    </source>
</reference>
<evidence type="ECO:0000313" key="3">
    <source>
        <dbReference type="EMBL" id="KAG7445715.1"/>
    </source>
</evidence>
<dbReference type="SMART" id="SM00554">
    <property type="entry name" value="FAS1"/>
    <property type="match status" value="1"/>
</dbReference>
<evidence type="ECO:0000259" key="2">
    <source>
        <dbReference type="PROSITE" id="PS50213"/>
    </source>
</evidence>
<gene>
    <name evidence="3" type="ORF">BT62DRAFT_969437</name>
</gene>
<keyword evidence="4" id="KW-1185">Reference proteome</keyword>
<evidence type="ECO:0000256" key="1">
    <source>
        <dbReference type="ARBA" id="ARBA00022729"/>
    </source>
</evidence>
<dbReference type="SUPFAM" id="SSF82153">
    <property type="entry name" value="FAS1 domain"/>
    <property type="match status" value="1"/>
</dbReference>
<dbReference type="PANTHER" id="PTHR28156:SF1">
    <property type="entry name" value="FAS1 DOMAIN-CONTAINING PROTEIN YDR262W"/>
    <property type="match status" value="1"/>
</dbReference>
<dbReference type="AlphaFoldDB" id="A0A9P8AS34"/>
<dbReference type="RefSeq" id="XP_043039215.1">
    <property type="nucleotide sequence ID" value="XM_043188944.1"/>
</dbReference>
<dbReference type="Gene3D" id="2.30.180.10">
    <property type="entry name" value="FAS1 domain"/>
    <property type="match status" value="1"/>
</dbReference>
<dbReference type="Proteomes" id="UP000812287">
    <property type="component" value="Unassembled WGS sequence"/>
</dbReference>
<proteinExistence type="predicted"/>
<protein>
    <recommendedName>
        <fullName evidence="2">FAS1 domain-containing protein</fullName>
    </recommendedName>
</protein>
<name>A0A9P8AS34_9AGAR</name>
<comment type="caution">
    <text evidence="3">The sequence shown here is derived from an EMBL/GenBank/DDBJ whole genome shotgun (WGS) entry which is preliminary data.</text>
</comment>
<dbReference type="EMBL" id="MU250536">
    <property type="protein sequence ID" value="KAG7445715.1"/>
    <property type="molecule type" value="Genomic_DNA"/>
</dbReference>